<proteinExistence type="predicted"/>
<sequence>MKRIAFLAVALLAATSGALVIPVRTPVSRRCPAPYASAAREDKKNMPAEESTVPAEPIDPRKAVEEMGSLMKQIQTMNENRKNWSPDEMTMRRREVVNTYVRVFAPALAFSGTQLALTFVSIFIVYGALSVSGRGYNDVLALSEGIAPLHNAIEGIGPGYGNGAVGFVIVEALGPLLLPVALALTPRSTIALQEKLNSWDLDGDGLNIRIEKVLRETS</sequence>
<feature type="region of interest" description="Disordered" evidence="1">
    <location>
        <begin position="34"/>
        <end position="57"/>
    </location>
</feature>
<protein>
    <submittedName>
        <fullName evidence="3">Uncharacterized protein</fullName>
    </submittedName>
</protein>
<dbReference type="EMBL" id="HBGU01062075">
    <property type="protein sequence ID" value="CAD9518599.1"/>
    <property type="molecule type" value="Transcribed_RNA"/>
</dbReference>
<evidence type="ECO:0000313" key="3">
    <source>
        <dbReference type="EMBL" id="CAD9518599.1"/>
    </source>
</evidence>
<organism evidence="3">
    <name type="scientific">Haptolina brevifila</name>
    <dbReference type="NCBI Taxonomy" id="156173"/>
    <lineage>
        <taxon>Eukaryota</taxon>
        <taxon>Haptista</taxon>
        <taxon>Haptophyta</taxon>
        <taxon>Prymnesiophyceae</taxon>
        <taxon>Prymnesiales</taxon>
        <taxon>Prymnesiaceae</taxon>
        <taxon>Haptolina</taxon>
    </lineage>
</organism>
<evidence type="ECO:0000256" key="2">
    <source>
        <dbReference type="SAM" id="SignalP"/>
    </source>
</evidence>
<evidence type="ECO:0000256" key="1">
    <source>
        <dbReference type="SAM" id="MobiDB-lite"/>
    </source>
</evidence>
<dbReference type="AlphaFoldDB" id="A0A7S2IHD4"/>
<reference evidence="3" key="1">
    <citation type="submission" date="2021-01" db="EMBL/GenBank/DDBJ databases">
        <authorList>
            <person name="Corre E."/>
            <person name="Pelletier E."/>
            <person name="Niang G."/>
            <person name="Scheremetjew M."/>
            <person name="Finn R."/>
            <person name="Kale V."/>
            <person name="Holt S."/>
            <person name="Cochrane G."/>
            <person name="Meng A."/>
            <person name="Brown T."/>
            <person name="Cohen L."/>
        </authorList>
    </citation>
    <scope>NUCLEOTIDE SEQUENCE</scope>
    <source>
        <strain evidence="3">UTEX LB 985</strain>
    </source>
</reference>
<feature type="chain" id="PRO_5031381323" evidence="2">
    <location>
        <begin position="21"/>
        <end position="218"/>
    </location>
</feature>
<name>A0A7S2IHD4_9EUKA</name>
<keyword evidence="2" id="KW-0732">Signal</keyword>
<feature type="signal peptide" evidence="2">
    <location>
        <begin position="1"/>
        <end position="20"/>
    </location>
</feature>
<gene>
    <name evidence="3" type="ORF">CBRE1094_LOCUS33823</name>
</gene>
<accession>A0A7S2IHD4</accession>